<evidence type="ECO:0000313" key="5">
    <source>
        <dbReference type="EMBL" id="TPX61282.1"/>
    </source>
</evidence>
<gene>
    <name evidence="5" type="ORF">PhCBS80983_g01200</name>
</gene>
<dbReference type="AlphaFoldDB" id="A0A507EBR4"/>
<comment type="caution">
    <text evidence="5">The sequence shown here is derived from an EMBL/GenBank/DDBJ whole genome shotgun (WGS) entry which is preliminary data.</text>
</comment>
<evidence type="ECO:0000256" key="4">
    <source>
        <dbReference type="SAM" id="MobiDB-lite"/>
    </source>
</evidence>
<evidence type="ECO:0008006" key="7">
    <source>
        <dbReference type="Google" id="ProtNLM"/>
    </source>
</evidence>
<dbReference type="STRING" id="109895.A0A507EBR4"/>
<comment type="similarity">
    <text evidence="3">Belongs to the ANP32 family.</text>
</comment>
<dbReference type="PROSITE" id="PS51450">
    <property type="entry name" value="LRR"/>
    <property type="match status" value="2"/>
</dbReference>
<dbReference type="Pfam" id="PF14580">
    <property type="entry name" value="LRR_9"/>
    <property type="match status" value="1"/>
</dbReference>
<feature type="region of interest" description="Disordered" evidence="4">
    <location>
        <begin position="501"/>
        <end position="561"/>
    </location>
</feature>
<feature type="compositionally biased region" description="Acidic residues" evidence="4">
    <location>
        <begin position="270"/>
        <end position="284"/>
    </location>
</feature>
<dbReference type="PANTHER" id="PTHR11375:SF0">
    <property type="entry name" value="ACIDIC LEUCINE-RICH NUCLEAR PHOSPHOPROTEIN 32 FAMILY MEMBER A"/>
    <property type="match status" value="1"/>
</dbReference>
<sequence>MAHLLSHDNPEKCHELFLDNQKIPALRSLLEDNAFNTIDAYANLRHLSLNNCQLHSLNGFPKFQRLQKLDLGDNRLTGGLDALQNLPALVSLDLSNNRIADTNALAPLAKLPSLRILNLLECDLTKIGPTYPEAVFKLLPQLSAVDDKDREGNEVEFGSDSDEEEEEGDDEYDEDGSDHEEDEGQQSHRQLKPSTPAARFEDEDDEDEGDEEDYQDQSRPPVQRAGAGKQRYPASAPNGQYTGTAGDEDHVFDDEDDQVDEPSAPPSLAPDDDADDVFDSDPEAEERAQILNHQEGEELDDLDEEEDLDEDVVSEEELNEDEDIAASEEDIEENDDEGSLNSDDEEEVEEENEGQEEDDEQEAEEEEEEEEEEDAVDANGRPVNGGKGLPSSSIAAVEGGGGGGTDDDDLLLQDPGSWAALGSDELSHDQLDPSDFAFGDPGGMLPQQTSDGNLNTFAFDESNGGLGLPDVDPTAYGDFTGVPIDDSTFNFGEDELNALASSTTKRKRDDDGSLDELDVSFPDGNEFSLDDWDPNQPIQQQPPQQQQQQEQQGAGPKRGRM</sequence>
<keyword evidence="6" id="KW-1185">Reference proteome</keyword>
<feature type="compositionally biased region" description="Acidic residues" evidence="4">
    <location>
        <begin position="201"/>
        <end position="215"/>
    </location>
</feature>
<dbReference type="Proteomes" id="UP000318582">
    <property type="component" value="Unassembled WGS sequence"/>
</dbReference>
<organism evidence="5 6">
    <name type="scientific">Powellomyces hirtus</name>
    <dbReference type="NCBI Taxonomy" id="109895"/>
    <lineage>
        <taxon>Eukaryota</taxon>
        <taxon>Fungi</taxon>
        <taxon>Fungi incertae sedis</taxon>
        <taxon>Chytridiomycota</taxon>
        <taxon>Chytridiomycota incertae sedis</taxon>
        <taxon>Chytridiomycetes</taxon>
        <taxon>Spizellomycetales</taxon>
        <taxon>Powellomycetaceae</taxon>
        <taxon>Powellomyces</taxon>
    </lineage>
</organism>
<dbReference type="GO" id="GO:0005634">
    <property type="term" value="C:nucleus"/>
    <property type="evidence" value="ECO:0007669"/>
    <property type="project" value="TreeGrafter"/>
</dbReference>
<dbReference type="SUPFAM" id="SSF52058">
    <property type="entry name" value="L domain-like"/>
    <property type="match status" value="1"/>
</dbReference>
<keyword evidence="2" id="KW-0677">Repeat</keyword>
<evidence type="ECO:0000256" key="2">
    <source>
        <dbReference type="ARBA" id="ARBA00022737"/>
    </source>
</evidence>
<dbReference type="EMBL" id="QEAQ01000008">
    <property type="protein sequence ID" value="TPX61282.1"/>
    <property type="molecule type" value="Genomic_DNA"/>
</dbReference>
<feature type="compositionally biased region" description="Acidic residues" evidence="4">
    <location>
        <begin position="297"/>
        <end position="376"/>
    </location>
</feature>
<evidence type="ECO:0000256" key="1">
    <source>
        <dbReference type="ARBA" id="ARBA00022614"/>
    </source>
</evidence>
<dbReference type="Gene3D" id="3.80.10.10">
    <property type="entry name" value="Ribonuclease Inhibitor"/>
    <property type="match status" value="1"/>
</dbReference>
<feature type="compositionally biased region" description="Acidic residues" evidence="4">
    <location>
        <begin position="250"/>
        <end position="260"/>
    </location>
</feature>
<dbReference type="InterPro" id="IPR001611">
    <property type="entry name" value="Leu-rich_rpt"/>
</dbReference>
<feature type="compositionally biased region" description="Acidic residues" evidence="4">
    <location>
        <begin position="157"/>
        <end position="184"/>
    </location>
</feature>
<dbReference type="PANTHER" id="PTHR11375">
    <property type="entry name" value="ACIDIC LEUCINE-RICH NUCLEAR PHOSPHOPROTEIN 32"/>
    <property type="match status" value="1"/>
</dbReference>
<dbReference type="GO" id="GO:0042393">
    <property type="term" value="F:histone binding"/>
    <property type="evidence" value="ECO:0007669"/>
    <property type="project" value="TreeGrafter"/>
</dbReference>
<keyword evidence="1" id="KW-0433">Leucine-rich repeat</keyword>
<proteinExistence type="inferred from homology"/>
<name>A0A507EBR4_9FUNG</name>
<feature type="compositionally biased region" description="Polar residues" evidence="4">
    <location>
        <begin position="446"/>
        <end position="456"/>
    </location>
</feature>
<accession>A0A507EBR4</accession>
<evidence type="ECO:0000313" key="6">
    <source>
        <dbReference type="Proteomes" id="UP000318582"/>
    </source>
</evidence>
<feature type="compositionally biased region" description="Low complexity" evidence="4">
    <location>
        <begin position="536"/>
        <end position="552"/>
    </location>
</feature>
<dbReference type="InterPro" id="IPR045081">
    <property type="entry name" value="AN32"/>
</dbReference>
<dbReference type="InterPro" id="IPR032675">
    <property type="entry name" value="LRR_dom_sf"/>
</dbReference>
<protein>
    <recommendedName>
        <fullName evidence="7">U2A'/phosphoprotein 32 family A C-terminal domain-containing protein</fullName>
    </recommendedName>
</protein>
<feature type="region of interest" description="Disordered" evidence="4">
    <location>
        <begin position="147"/>
        <end position="473"/>
    </location>
</feature>
<evidence type="ECO:0000256" key="3">
    <source>
        <dbReference type="ARBA" id="ARBA00025777"/>
    </source>
</evidence>
<reference evidence="5 6" key="1">
    <citation type="journal article" date="2019" name="Sci. Rep.">
        <title>Comparative genomics of chytrid fungi reveal insights into the obligate biotrophic and pathogenic lifestyle of Synchytrium endobioticum.</title>
        <authorList>
            <person name="van de Vossenberg B.T.L.H."/>
            <person name="Warris S."/>
            <person name="Nguyen H.D.T."/>
            <person name="van Gent-Pelzer M.P.E."/>
            <person name="Joly D.L."/>
            <person name="van de Geest H.C."/>
            <person name="Bonants P.J.M."/>
            <person name="Smith D.S."/>
            <person name="Levesque C.A."/>
            <person name="van der Lee T.A.J."/>
        </authorList>
    </citation>
    <scope>NUCLEOTIDE SEQUENCE [LARGE SCALE GENOMIC DNA]</scope>
    <source>
        <strain evidence="5 6">CBS 809.83</strain>
    </source>
</reference>